<dbReference type="GO" id="GO:0016567">
    <property type="term" value="P:protein ubiquitination"/>
    <property type="evidence" value="ECO:0007669"/>
    <property type="project" value="TreeGrafter"/>
</dbReference>
<dbReference type="InterPro" id="IPR033275">
    <property type="entry name" value="MARCH-like"/>
</dbReference>
<name>M8C2T9_AEGTA</name>
<sequence>MARVEKVAGGEGQVEVVVGVDGKGAIECRICQEEGEEAAMDSPCACTGTLKFAHRKCIQRWCDKKGNITCEICNQVYSPNYVLPPTKCCSDEMGMDLRQSWVGRIDPHDSHFLAIAIAEQQLLNAEFDDCMTSNSSGATCCRSIALILMFLLLVRHVTVIVRDASMLQDATVLFSAILQFVGFFLPCYVIARFCYAFQHRRRRQGARAAKSLGRVARGFLKGNYMPAKNKIVQRFHAKKFKTKDRCHQPRPLYTVVVVKLKTSHHYEGMSPPRRSHLAMKAALMHIIDNQKPSMGIRKTRNLTSPSTLLRSMSRCGWSHNKNIGPSTTTVTITKVAP</sequence>
<evidence type="ECO:0000256" key="3">
    <source>
        <dbReference type="ARBA" id="ARBA00022833"/>
    </source>
</evidence>
<dbReference type="GO" id="GO:0008270">
    <property type="term" value="F:zinc ion binding"/>
    <property type="evidence" value="ECO:0007669"/>
    <property type="project" value="UniProtKB-KW"/>
</dbReference>
<dbReference type="PANTHER" id="PTHR23012:SF176">
    <property type="entry name" value="OS01G0894600 PROTEIN"/>
    <property type="match status" value="1"/>
</dbReference>
<dbReference type="PROSITE" id="PS51292">
    <property type="entry name" value="ZF_RING_CH"/>
    <property type="match status" value="1"/>
</dbReference>
<keyword evidence="3" id="KW-0862">Zinc</keyword>
<dbReference type="CDD" id="cd16495">
    <property type="entry name" value="RING_CH-C4HC3_MARCH"/>
    <property type="match status" value="1"/>
</dbReference>
<keyword evidence="2" id="KW-0863">Zinc-finger</keyword>
<dbReference type="AlphaFoldDB" id="M8C2T9"/>
<dbReference type="Pfam" id="PF12906">
    <property type="entry name" value="RINGv"/>
    <property type="match status" value="1"/>
</dbReference>
<dbReference type="GO" id="GO:0016020">
    <property type="term" value="C:membrane"/>
    <property type="evidence" value="ECO:0007669"/>
    <property type="project" value="TreeGrafter"/>
</dbReference>
<dbReference type="Gene3D" id="3.30.40.10">
    <property type="entry name" value="Zinc/RING finger domain, C3HC4 (zinc finger)"/>
    <property type="match status" value="1"/>
</dbReference>
<dbReference type="InterPro" id="IPR001841">
    <property type="entry name" value="Znf_RING"/>
</dbReference>
<keyword evidence="1" id="KW-0479">Metal-binding</keyword>
<dbReference type="FunFam" id="3.30.40.10:FF:000422">
    <property type="entry name" value="RING/FYVE/PHD zinc finger superfamily protein"/>
    <property type="match status" value="1"/>
</dbReference>
<reference evidence="4" key="1">
    <citation type="submission" date="2015-06" db="UniProtKB">
        <authorList>
            <consortium name="EnsemblPlants"/>
        </authorList>
    </citation>
    <scope>IDENTIFICATION</scope>
</reference>
<organism evidence="4">
    <name type="scientific">Aegilops tauschii</name>
    <name type="common">Tausch's goatgrass</name>
    <name type="synonym">Aegilops squarrosa</name>
    <dbReference type="NCBI Taxonomy" id="37682"/>
    <lineage>
        <taxon>Eukaryota</taxon>
        <taxon>Viridiplantae</taxon>
        <taxon>Streptophyta</taxon>
        <taxon>Embryophyta</taxon>
        <taxon>Tracheophyta</taxon>
        <taxon>Spermatophyta</taxon>
        <taxon>Magnoliopsida</taxon>
        <taxon>Liliopsida</taxon>
        <taxon>Poales</taxon>
        <taxon>Poaceae</taxon>
        <taxon>BOP clade</taxon>
        <taxon>Pooideae</taxon>
        <taxon>Triticodae</taxon>
        <taxon>Triticeae</taxon>
        <taxon>Triticinae</taxon>
        <taxon>Aegilops</taxon>
    </lineage>
</organism>
<evidence type="ECO:0000256" key="2">
    <source>
        <dbReference type="ARBA" id="ARBA00022771"/>
    </source>
</evidence>
<accession>M8C2T9</accession>
<protein>
    <submittedName>
        <fullName evidence="4">E3 ubiquitin-protein ligase MARCH2</fullName>
    </submittedName>
</protein>
<dbReference type="Pfam" id="PF12428">
    <property type="entry name" value="DUF3675"/>
    <property type="match status" value="1"/>
</dbReference>
<dbReference type="SMART" id="SM00744">
    <property type="entry name" value="RINGv"/>
    <property type="match status" value="1"/>
</dbReference>
<dbReference type="PANTHER" id="PTHR23012">
    <property type="entry name" value="RING/FYVE/PHD ZINC FINGER DOMAIN-CONTAINING"/>
    <property type="match status" value="1"/>
</dbReference>
<evidence type="ECO:0000313" key="4">
    <source>
        <dbReference type="EnsemblPlants" id="EMT09488"/>
    </source>
</evidence>
<dbReference type="InterPro" id="IPR011016">
    <property type="entry name" value="Znf_RING-CH"/>
</dbReference>
<proteinExistence type="predicted"/>
<evidence type="ECO:0000256" key="1">
    <source>
        <dbReference type="ARBA" id="ARBA00022723"/>
    </source>
</evidence>
<dbReference type="EnsemblPlants" id="EMT09488">
    <property type="protein sequence ID" value="EMT09488"/>
    <property type="gene ID" value="F775_25985"/>
</dbReference>
<dbReference type="SUPFAM" id="SSF57850">
    <property type="entry name" value="RING/U-box"/>
    <property type="match status" value="1"/>
</dbReference>
<dbReference type="InterPro" id="IPR013083">
    <property type="entry name" value="Znf_RING/FYVE/PHD"/>
</dbReference>
<dbReference type="InterPro" id="IPR022143">
    <property type="entry name" value="DUF3675"/>
</dbReference>
<dbReference type="GO" id="GO:0004842">
    <property type="term" value="F:ubiquitin-protein transferase activity"/>
    <property type="evidence" value="ECO:0007669"/>
    <property type="project" value="TreeGrafter"/>
</dbReference>
<dbReference type="PROSITE" id="PS50089">
    <property type="entry name" value="ZF_RING_2"/>
    <property type="match status" value="1"/>
</dbReference>